<feature type="compositionally biased region" description="Acidic residues" evidence="1">
    <location>
        <begin position="160"/>
        <end position="190"/>
    </location>
</feature>
<feature type="region of interest" description="Disordered" evidence="1">
    <location>
        <begin position="115"/>
        <end position="225"/>
    </location>
</feature>
<organism evidence="3 4">
    <name type="scientific">Orbilia ellipsospora</name>
    <dbReference type="NCBI Taxonomy" id="2528407"/>
    <lineage>
        <taxon>Eukaryota</taxon>
        <taxon>Fungi</taxon>
        <taxon>Dikarya</taxon>
        <taxon>Ascomycota</taxon>
        <taxon>Pezizomycotina</taxon>
        <taxon>Orbiliomycetes</taxon>
        <taxon>Orbiliales</taxon>
        <taxon>Orbiliaceae</taxon>
        <taxon>Orbilia</taxon>
    </lineage>
</organism>
<feature type="domain" description="DUF7025" evidence="2">
    <location>
        <begin position="456"/>
        <end position="547"/>
    </location>
</feature>
<evidence type="ECO:0000259" key="2">
    <source>
        <dbReference type="Pfam" id="PF22942"/>
    </source>
</evidence>
<dbReference type="AlphaFoldDB" id="A0AAV9XJW5"/>
<gene>
    <name evidence="3" type="ORF">TWF694_006330</name>
</gene>
<keyword evidence="4" id="KW-1185">Reference proteome</keyword>
<accession>A0AAV9XJW5</accession>
<evidence type="ECO:0000256" key="1">
    <source>
        <dbReference type="SAM" id="MobiDB-lite"/>
    </source>
</evidence>
<dbReference type="PANTHER" id="PTHR46411">
    <property type="entry name" value="FAMILY ATPASE, PUTATIVE-RELATED"/>
    <property type="match status" value="1"/>
</dbReference>
<proteinExistence type="predicted"/>
<protein>
    <recommendedName>
        <fullName evidence="2">DUF7025 domain-containing protein</fullName>
    </recommendedName>
</protein>
<evidence type="ECO:0000313" key="3">
    <source>
        <dbReference type="EMBL" id="KAK6542372.1"/>
    </source>
</evidence>
<dbReference type="PANTHER" id="PTHR46411:SF2">
    <property type="entry name" value="AAA+ ATPASE DOMAIN-CONTAINING PROTEIN"/>
    <property type="match status" value="1"/>
</dbReference>
<name>A0AAV9XJW5_9PEZI</name>
<dbReference type="Proteomes" id="UP001365542">
    <property type="component" value="Unassembled WGS sequence"/>
</dbReference>
<sequence length="595" mass="67358">MPPLALPIELGGLVSNSTLVAESNQVEYTISQDRAAGHHAHEESGYKLLSGRGFDLASTGGHNSSSQVPFVNMLERERQNLARQQLQIIQGQQPAMIHRKGRGLSFGSLDTTSFASTEKNATKKRAIKTRQRTKNLKASGLSKNSLRSKTQRKRERVEFEVDEISDNGEDEDEDGDDDEDDDDDADGDETDGNKEFKAKHVGFSPKSKRIKSSPPASGSQLRESQRYATIVQQQTIGYPKSTLSSPSLPTLKKFDGYGTHSGTSSHTSFTDYESDNQHYVILYRVFCSDSHRRCHGRIYRDAPRTVVIKGICHLSGDFLVSNLDDLLQNREQIAFIVYRDSYCKKGTTLALGYGPRHLGTHYYRELVSILSEDLHSTIRRKSKFAPDEEAYKIYPYDKTKWKSSALSAAPIDYSTIFLYHHRHELCTEADDAPEGSAIKALASYIFRGTDRMVAKCDKMFSQGLVSCDTLPWLFHPNDVVVSTKDPMPTAYVLRRFPTEDSHFTLLAWNWGYDGHWLRRKDTKLTVNFPTYGEMPINTLSVYPLRYASSDTKEKLLNNGQNFWNLRQQRMVSYQGLDFGGEHTYVSCHTEYIETP</sequence>
<feature type="compositionally biased region" description="Basic residues" evidence="1">
    <location>
        <begin position="122"/>
        <end position="135"/>
    </location>
</feature>
<evidence type="ECO:0000313" key="4">
    <source>
        <dbReference type="Proteomes" id="UP001365542"/>
    </source>
</evidence>
<comment type="caution">
    <text evidence="3">The sequence shown here is derived from an EMBL/GenBank/DDBJ whole genome shotgun (WGS) entry which is preliminary data.</text>
</comment>
<reference evidence="3 4" key="1">
    <citation type="submission" date="2019-10" db="EMBL/GenBank/DDBJ databases">
        <authorList>
            <person name="Palmer J.M."/>
        </authorList>
    </citation>
    <scope>NUCLEOTIDE SEQUENCE [LARGE SCALE GENOMIC DNA]</scope>
    <source>
        <strain evidence="3 4">TWF694</strain>
    </source>
</reference>
<dbReference type="Pfam" id="PF22942">
    <property type="entry name" value="DUF7025"/>
    <property type="match status" value="1"/>
</dbReference>
<dbReference type="InterPro" id="IPR054289">
    <property type="entry name" value="DUF7025"/>
</dbReference>
<dbReference type="EMBL" id="JAVHJO010000002">
    <property type="protein sequence ID" value="KAK6542372.1"/>
    <property type="molecule type" value="Genomic_DNA"/>
</dbReference>